<gene>
    <name evidence="1" type="ORF">EUGRSUZ_H02213</name>
</gene>
<accession>A0A059B0S8</accession>
<dbReference type="Gramene" id="KCW59466">
    <property type="protein sequence ID" value="KCW59466"/>
    <property type="gene ID" value="EUGRSUZ_H02213"/>
</dbReference>
<dbReference type="PANTHER" id="PTHR37214:SF2">
    <property type="entry name" value="CYTOMEGALOVIRUS UL139 PROTEIN"/>
    <property type="match status" value="1"/>
</dbReference>
<proteinExistence type="predicted"/>
<dbReference type="EMBL" id="KK198760">
    <property type="protein sequence ID" value="KCW59466.1"/>
    <property type="molecule type" value="Genomic_DNA"/>
</dbReference>
<dbReference type="InterPro" id="IPR021042">
    <property type="entry name" value="Herpes_UL139_cytomegalovirus"/>
</dbReference>
<protein>
    <submittedName>
        <fullName evidence="1">Uncharacterized protein</fullName>
    </submittedName>
</protein>
<name>A0A059B0S8_EUCGR</name>
<organism evidence="1">
    <name type="scientific">Eucalyptus grandis</name>
    <name type="common">Flooded gum</name>
    <dbReference type="NCBI Taxonomy" id="71139"/>
    <lineage>
        <taxon>Eukaryota</taxon>
        <taxon>Viridiplantae</taxon>
        <taxon>Streptophyta</taxon>
        <taxon>Embryophyta</taxon>
        <taxon>Tracheophyta</taxon>
        <taxon>Spermatophyta</taxon>
        <taxon>Magnoliopsida</taxon>
        <taxon>eudicotyledons</taxon>
        <taxon>Gunneridae</taxon>
        <taxon>Pentapetalae</taxon>
        <taxon>rosids</taxon>
        <taxon>malvids</taxon>
        <taxon>Myrtales</taxon>
        <taxon>Myrtaceae</taxon>
        <taxon>Myrtoideae</taxon>
        <taxon>Eucalypteae</taxon>
        <taxon>Eucalyptus</taxon>
    </lineage>
</organism>
<dbReference type="AlphaFoldDB" id="A0A059B0S8"/>
<dbReference type="Pfam" id="PF12507">
    <property type="entry name" value="HCMV_UL139"/>
    <property type="match status" value="1"/>
</dbReference>
<dbReference type="PANTHER" id="PTHR37214">
    <property type="entry name" value="CYTOMEGALOVIRUS UL139 PROTEIN"/>
    <property type="match status" value="1"/>
</dbReference>
<dbReference type="InParanoid" id="A0A059B0S8"/>
<reference evidence="1" key="1">
    <citation type="submission" date="2013-07" db="EMBL/GenBank/DDBJ databases">
        <title>The genome of Eucalyptus grandis.</title>
        <authorList>
            <person name="Schmutz J."/>
            <person name="Hayes R."/>
            <person name="Myburg A."/>
            <person name="Tuskan G."/>
            <person name="Grattapaglia D."/>
            <person name="Rokhsar D.S."/>
        </authorList>
    </citation>
    <scope>NUCLEOTIDE SEQUENCE</scope>
    <source>
        <tissue evidence="1">Leaf extractions</tissue>
    </source>
</reference>
<sequence>MSLFAAFSEWLEQLDRTRNQRLSILQVERELQAAKLLVLESKHAAIRSMEERCLRLERSLASQSLKISTLESKIAALDAEYDNNVQRLR</sequence>
<evidence type="ECO:0000313" key="1">
    <source>
        <dbReference type="EMBL" id="KCW59466.1"/>
    </source>
</evidence>